<dbReference type="PANTHER" id="PTHR48107">
    <property type="entry name" value="NADPH-DEPENDENT ALDEHYDE REDUCTASE-LIKE PROTEIN, CHLOROPLASTIC-RELATED"/>
    <property type="match status" value="1"/>
</dbReference>
<dbReference type="PRINTS" id="PR00080">
    <property type="entry name" value="SDRFAMILY"/>
</dbReference>
<evidence type="ECO:0000256" key="1">
    <source>
        <dbReference type="ARBA" id="ARBA00006484"/>
    </source>
</evidence>
<dbReference type="RefSeq" id="WP_169655861.1">
    <property type="nucleotide sequence ID" value="NZ_JABANE010000011.1"/>
</dbReference>
<dbReference type="GO" id="GO:0016614">
    <property type="term" value="F:oxidoreductase activity, acting on CH-OH group of donors"/>
    <property type="evidence" value="ECO:0007669"/>
    <property type="project" value="UniProtKB-ARBA"/>
</dbReference>
<proteinExistence type="inferred from homology"/>
<dbReference type="InterPro" id="IPR020904">
    <property type="entry name" value="Sc_DH/Rdtase_CS"/>
</dbReference>
<dbReference type="Gene3D" id="3.40.50.720">
    <property type="entry name" value="NAD(P)-binding Rossmann-like Domain"/>
    <property type="match status" value="1"/>
</dbReference>
<comment type="caution">
    <text evidence="3">The sequence shown here is derived from an EMBL/GenBank/DDBJ whole genome shotgun (WGS) entry which is preliminary data.</text>
</comment>
<dbReference type="InterPro" id="IPR036291">
    <property type="entry name" value="NAD(P)-bd_dom_sf"/>
</dbReference>
<dbReference type="PRINTS" id="PR00081">
    <property type="entry name" value="GDHRDH"/>
</dbReference>
<accession>A0A7X9P0W6</accession>
<dbReference type="PANTHER" id="PTHR48107:SF7">
    <property type="entry name" value="RE15974P"/>
    <property type="match status" value="1"/>
</dbReference>
<organism evidence="3 4">
    <name type="scientific">Flammeovirga aprica JL-4</name>
    <dbReference type="NCBI Taxonomy" id="694437"/>
    <lineage>
        <taxon>Bacteria</taxon>
        <taxon>Pseudomonadati</taxon>
        <taxon>Bacteroidota</taxon>
        <taxon>Cytophagia</taxon>
        <taxon>Cytophagales</taxon>
        <taxon>Flammeovirgaceae</taxon>
        <taxon>Flammeovirga</taxon>
    </lineage>
</organism>
<dbReference type="Pfam" id="PF13561">
    <property type="entry name" value="adh_short_C2"/>
    <property type="match status" value="1"/>
</dbReference>
<dbReference type="NCBIfam" id="NF009389">
    <property type="entry name" value="PRK12748.1"/>
    <property type="match status" value="1"/>
</dbReference>
<evidence type="ECO:0000256" key="2">
    <source>
        <dbReference type="ARBA" id="ARBA00023002"/>
    </source>
</evidence>
<protein>
    <submittedName>
        <fullName evidence="3">SDR family oxidoreductase</fullName>
    </submittedName>
</protein>
<name>A0A7X9P0W6_9BACT</name>
<evidence type="ECO:0000313" key="4">
    <source>
        <dbReference type="Proteomes" id="UP000576082"/>
    </source>
</evidence>
<dbReference type="AlphaFoldDB" id="A0A7X9P0W6"/>
<dbReference type="InterPro" id="IPR002347">
    <property type="entry name" value="SDR_fam"/>
</dbReference>
<evidence type="ECO:0000313" key="3">
    <source>
        <dbReference type="EMBL" id="NME67526.1"/>
    </source>
</evidence>
<dbReference type="SUPFAM" id="SSF51735">
    <property type="entry name" value="NAD(P)-binding Rossmann-fold domains"/>
    <property type="match status" value="1"/>
</dbReference>
<dbReference type="EMBL" id="JABANE010000011">
    <property type="protein sequence ID" value="NME67526.1"/>
    <property type="molecule type" value="Genomic_DNA"/>
</dbReference>
<keyword evidence="2" id="KW-0560">Oxidoreductase</keyword>
<dbReference type="CDD" id="cd05233">
    <property type="entry name" value="SDR_c"/>
    <property type="match status" value="1"/>
</dbReference>
<keyword evidence="4" id="KW-1185">Reference proteome</keyword>
<dbReference type="PROSITE" id="PS00061">
    <property type="entry name" value="ADH_SHORT"/>
    <property type="match status" value="1"/>
</dbReference>
<comment type="similarity">
    <text evidence="1">Belongs to the short-chain dehydrogenases/reductases (SDR) family.</text>
</comment>
<gene>
    <name evidence="3" type="ORF">HHU12_06080</name>
</gene>
<reference evidence="3 4" key="1">
    <citation type="submission" date="2020-04" db="EMBL/GenBank/DDBJ databases">
        <title>Flammeovirga sp. SR4, a novel species isolated from seawater.</title>
        <authorList>
            <person name="Wang X."/>
        </authorList>
    </citation>
    <scope>NUCLEOTIDE SEQUENCE [LARGE SCALE GENOMIC DNA]</scope>
    <source>
        <strain evidence="3 4">ATCC 23126</strain>
    </source>
</reference>
<sequence length="262" mass="29300">MEQKDNQIAIVTGVSRLQGIGKAICTILAQNGIDIFFTYWLEYDEAMPWGVQENEPDLIQKEIQSYGVRCEKLTLNLKEEGAIDLLFYQVNAKMGAPTILINNATYSTSININSITSQELEAHYLVNMKAVILLTSRFFKNFNENEQGGRIINLSSGQNLSVMNEEVAYAVTKGAIDTFTRTIAQEIACKRITINAVNPGLTDTGWLDDAQKEIFLKRCPMGRIGKPEDVAKLISFLVSDEGQWITGQILNSEGGFIRELYE</sequence>
<dbReference type="Proteomes" id="UP000576082">
    <property type="component" value="Unassembled WGS sequence"/>
</dbReference>